<protein>
    <submittedName>
        <fullName evidence="2">Uncharacterized protein</fullName>
    </submittedName>
</protein>
<evidence type="ECO:0000313" key="2">
    <source>
        <dbReference type="EMBL" id="OBT92843.1"/>
    </source>
</evidence>
<dbReference type="EMBL" id="KV460261">
    <property type="protein sequence ID" value="OBT92843.1"/>
    <property type="molecule type" value="Genomic_DNA"/>
</dbReference>
<reference evidence="2 3" key="1">
    <citation type="submission" date="2016-03" db="EMBL/GenBank/DDBJ databases">
        <title>Comparative genomics of Pseudogymnoascus destructans, the fungus causing white-nose syndrome of bats.</title>
        <authorList>
            <person name="Palmer J.M."/>
            <person name="Drees K.P."/>
            <person name="Foster J.T."/>
            <person name="Lindner D.L."/>
        </authorList>
    </citation>
    <scope>NUCLEOTIDE SEQUENCE [LARGE SCALE GENOMIC DNA]</scope>
    <source>
        <strain evidence="2 3">UAMH 10579</strain>
    </source>
</reference>
<feature type="compositionally biased region" description="Polar residues" evidence="1">
    <location>
        <begin position="124"/>
        <end position="148"/>
    </location>
</feature>
<dbReference type="GeneID" id="28842443"/>
<dbReference type="RefSeq" id="XP_018126576.1">
    <property type="nucleotide sequence ID" value="XM_018278474.1"/>
</dbReference>
<organism evidence="2 3">
    <name type="scientific">Pseudogymnoascus verrucosus</name>
    <dbReference type="NCBI Taxonomy" id="342668"/>
    <lineage>
        <taxon>Eukaryota</taxon>
        <taxon>Fungi</taxon>
        <taxon>Dikarya</taxon>
        <taxon>Ascomycota</taxon>
        <taxon>Pezizomycotina</taxon>
        <taxon>Leotiomycetes</taxon>
        <taxon>Thelebolales</taxon>
        <taxon>Thelebolaceae</taxon>
        <taxon>Pseudogymnoascus</taxon>
    </lineage>
</organism>
<dbReference type="STRING" id="342668.A0A1B8GAI0"/>
<sequence length="357" mass="40380">MSDNSIVSFETLIYVGLSITKVEELWNRWTHWERGEYDPRRETDPDDGGLTVMFDDFIVGWSVTNRVDAVGDNDDEWRDCLDACGINMPTQDAIMDPNFAHIRRSNSCLYWAKETIEMRYRGLSETQPSTSNSQQPTTPETDFNNQPPLNKPGYTTLFKSIDRGQITRLLDQNGKLDRTGAILTPAPSDFSGTRSLYYFTPDHNLARHQAAYAKRRAPRESIAIISLLIPNTAIETLPSPDLQIVSWPSNEWKELLWHSRNQKFLPPHLRKYRDATLVIGTAAYGAGAVYQGMRTWEEVGKENVFCVGKRGKGEGAVQYVFSAEREGYDFLTEHAEDVKVIPFTAGALEEFLADPAG</sequence>
<evidence type="ECO:0000313" key="3">
    <source>
        <dbReference type="Proteomes" id="UP000091956"/>
    </source>
</evidence>
<proteinExistence type="predicted"/>
<name>A0A1B8GAI0_9PEZI</name>
<keyword evidence="3" id="KW-1185">Reference proteome</keyword>
<dbReference type="Proteomes" id="UP000091956">
    <property type="component" value="Unassembled WGS sequence"/>
</dbReference>
<gene>
    <name evidence="2" type="ORF">VE01_09057</name>
</gene>
<feature type="region of interest" description="Disordered" evidence="1">
    <location>
        <begin position="123"/>
        <end position="149"/>
    </location>
</feature>
<reference evidence="3" key="2">
    <citation type="journal article" date="2018" name="Nat. Commun.">
        <title>Extreme sensitivity to ultraviolet light in the fungal pathogen causing white-nose syndrome of bats.</title>
        <authorList>
            <person name="Palmer J.M."/>
            <person name="Drees K.P."/>
            <person name="Foster J.T."/>
            <person name="Lindner D.L."/>
        </authorList>
    </citation>
    <scope>NUCLEOTIDE SEQUENCE [LARGE SCALE GENOMIC DNA]</scope>
    <source>
        <strain evidence="3">UAMH 10579</strain>
    </source>
</reference>
<accession>A0A1B8GAI0</accession>
<dbReference type="AlphaFoldDB" id="A0A1B8GAI0"/>
<evidence type="ECO:0000256" key="1">
    <source>
        <dbReference type="SAM" id="MobiDB-lite"/>
    </source>
</evidence>
<dbReference type="OrthoDB" id="3436614at2759"/>